<reference evidence="3" key="1">
    <citation type="submission" date="2018-06" db="EMBL/GenBank/DDBJ databases">
        <authorList>
            <person name="Zhirakovskaya E."/>
        </authorList>
    </citation>
    <scope>NUCLEOTIDE SEQUENCE</scope>
</reference>
<dbReference type="Gene3D" id="3.40.47.10">
    <property type="match status" value="1"/>
</dbReference>
<dbReference type="PANTHER" id="PTHR11712">
    <property type="entry name" value="POLYKETIDE SYNTHASE-RELATED"/>
    <property type="match status" value="1"/>
</dbReference>
<evidence type="ECO:0000313" key="3">
    <source>
        <dbReference type="EMBL" id="VAW18560.1"/>
    </source>
</evidence>
<dbReference type="InterPro" id="IPR014030">
    <property type="entry name" value="Ketoacyl_synth_N"/>
</dbReference>
<dbReference type="InterPro" id="IPR016039">
    <property type="entry name" value="Thiolase-like"/>
</dbReference>
<protein>
    <submittedName>
        <fullName evidence="3">3-oxoacyl-[acyl-carrier-protein] synthase, KASII</fullName>
        <ecNumber evidence="3">2.3.1.179</ecNumber>
    </submittedName>
</protein>
<evidence type="ECO:0000256" key="1">
    <source>
        <dbReference type="ARBA" id="ARBA00022679"/>
    </source>
</evidence>
<dbReference type="SUPFAM" id="SSF53901">
    <property type="entry name" value="Thiolase-like"/>
    <property type="match status" value="2"/>
</dbReference>
<feature type="domain" description="Beta-ketoacyl synthase-like N-terminal" evidence="2">
    <location>
        <begin position="13"/>
        <end position="261"/>
    </location>
</feature>
<dbReference type="NCBIfam" id="NF005084">
    <property type="entry name" value="PRK06519.1"/>
    <property type="match status" value="1"/>
</dbReference>
<keyword evidence="3" id="KW-0012">Acyltransferase</keyword>
<dbReference type="GO" id="GO:0004315">
    <property type="term" value="F:3-oxoacyl-[acyl-carrier-protein] synthase activity"/>
    <property type="evidence" value="ECO:0007669"/>
    <property type="project" value="UniProtKB-EC"/>
</dbReference>
<name>A0A3B0TPE9_9ZZZZ</name>
<dbReference type="Pfam" id="PF00109">
    <property type="entry name" value="ketoacyl-synt"/>
    <property type="match status" value="1"/>
</dbReference>
<gene>
    <name evidence="3" type="ORF">MNBD_ALPHA09-2344</name>
</gene>
<dbReference type="InterPro" id="IPR000794">
    <property type="entry name" value="Beta-ketoacyl_synthase"/>
</dbReference>
<proteinExistence type="predicted"/>
<organism evidence="3">
    <name type="scientific">hydrothermal vent metagenome</name>
    <dbReference type="NCBI Taxonomy" id="652676"/>
    <lineage>
        <taxon>unclassified sequences</taxon>
        <taxon>metagenomes</taxon>
        <taxon>ecological metagenomes</taxon>
    </lineage>
</organism>
<accession>A0A3B0TPE9</accession>
<dbReference type="PANTHER" id="PTHR11712:SF325">
    <property type="entry name" value="3-OXOACYL-(ACYL-CARRIER-PROTEIN) SYNTHASE II FABF"/>
    <property type="match status" value="1"/>
</dbReference>
<keyword evidence="1 3" id="KW-0808">Transferase</keyword>
<dbReference type="GO" id="GO:0005829">
    <property type="term" value="C:cytosol"/>
    <property type="evidence" value="ECO:0007669"/>
    <property type="project" value="TreeGrafter"/>
</dbReference>
<sequence>MLAKKRDNRKVHEVWITGIGLVSSLGDGAEAHWDHLSAGGGPVTAPATHLPYDIHPVVDLDYALHIPRRGDQRQMGPWQRLGTYAAGQALADAGIAGNPDYCARTNMVVAAGGGERDIDLDNEILSALNGPDAPNDADAYLNTAMMDGLRPTLFLAQLPNLLAGNISIVHKITGSSRTFMGEEPAGVSAVEVAFDRISAGQGELFLVGSANNADCAEMLLLLELANKSWPGAAAPVWARQQSGGGIVTGSVGAFLVMESREHAQARNARVYARLTAVASARRNWSQSLADDGTQAAEAEAALDVLTRTLAPGPLAVISGACGSEPATGDERRFLERLQAGGQDLAVRATGTVLGHSMEAHFPAGLALGALAISKGEYYPPFDAGGFEGPNGGSMDRALVTSWGHWHGQGLGLLEKP</sequence>
<dbReference type="EMBL" id="UOEM01000116">
    <property type="protein sequence ID" value="VAW18560.1"/>
    <property type="molecule type" value="Genomic_DNA"/>
</dbReference>
<dbReference type="AlphaFoldDB" id="A0A3B0TPE9"/>
<dbReference type="GO" id="GO:0006633">
    <property type="term" value="P:fatty acid biosynthetic process"/>
    <property type="evidence" value="ECO:0007669"/>
    <property type="project" value="TreeGrafter"/>
</dbReference>
<evidence type="ECO:0000259" key="2">
    <source>
        <dbReference type="Pfam" id="PF00109"/>
    </source>
</evidence>
<dbReference type="EC" id="2.3.1.179" evidence="3"/>